<evidence type="ECO:0000313" key="2">
    <source>
        <dbReference type="EMBL" id="MDT0442000.1"/>
    </source>
</evidence>
<dbReference type="NCBIfam" id="NF038083">
    <property type="entry name" value="CU044_5270_fam"/>
    <property type="match status" value="1"/>
</dbReference>
<dbReference type="Proteomes" id="UP001183615">
    <property type="component" value="Unassembled WGS sequence"/>
</dbReference>
<name>A0ABU2RZ59_9ACTN</name>
<protein>
    <submittedName>
        <fullName evidence="2">CU044_5270 family protein</fullName>
    </submittedName>
</protein>
<evidence type="ECO:0000313" key="3">
    <source>
        <dbReference type="Proteomes" id="UP001183615"/>
    </source>
</evidence>
<dbReference type="RefSeq" id="WP_311616233.1">
    <property type="nucleotide sequence ID" value="NZ_JAVREV010000002.1"/>
</dbReference>
<dbReference type="InterPro" id="IPR047789">
    <property type="entry name" value="CU044_5270-like"/>
</dbReference>
<dbReference type="EMBL" id="JAVREV010000002">
    <property type="protein sequence ID" value="MDT0442000.1"/>
    <property type="molecule type" value="Genomic_DNA"/>
</dbReference>
<keyword evidence="1" id="KW-0812">Transmembrane</keyword>
<accession>A0ABU2RZ59</accession>
<feature type="transmembrane region" description="Helical" evidence="1">
    <location>
        <begin position="57"/>
        <end position="76"/>
    </location>
</feature>
<keyword evidence="3" id="KW-1185">Reference proteome</keyword>
<reference evidence="3" key="1">
    <citation type="submission" date="2023-07" db="EMBL/GenBank/DDBJ databases">
        <title>30 novel species of actinomycetes from the DSMZ collection.</title>
        <authorList>
            <person name="Nouioui I."/>
        </authorList>
    </citation>
    <scope>NUCLEOTIDE SEQUENCE [LARGE SCALE GENOMIC DNA]</scope>
    <source>
        <strain evidence="3">DSM 41886</strain>
    </source>
</reference>
<gene>
    <name evidence="2" type="ORF">RM779_05210</name>
</gene>
<sequence length="381" mass="41321">MIRTHRHRGEDPSRAELARLLPAPGDPELPADRRLLLEEHLMRETEQPAASPGRRRLVLAAVPVATAAVIVAAVTFTGGEGEGTDAASGGSTLQRLAAAAAQQPETEVAPDQVAYTEQYYARYKGGEPNNGDNVEREESGPYEAETWVTPDGNDGWYVDSAQFPHGARLIDGRPDWNQSLDAAEQDTGVSCLVERPDVVESDPYMTEATVTEEDCLDPADLDDPANLHQPSYDYFQELTTDPEELVEKIYRENGSADSGDQADQWAFHTVGRFFEHAPLPPEVAEAALLAFEEIPGVTVGVGTDAAGREGVAVTRHGTHLGEETTFLFDEETGGYLGARIEQVDAGHFHPVGTVFEDSALTDWSVADRGVVDELSEARPEQ</sequence>
<keyword evidence="1" id="KW-0472">Membrane</keyword>
<keyword evidence="1" id="KW-1133">Transmembrane helix</keyword>
<proteinExistence type="predicted"/>
<organism evidence="2 3">
    <name type="scientific">Streptomyces johnsoniae</name>
    <dbReference type="NCBI Taxonomy" id="3075532"/>
    <lineage>
        <taxon>Bacteria</taxon>
        <taxon>Bacillati</taxon>
        <taxon>Actinomycetota</taxon>
        <taxon>Actinomycetes</taxon>
        <taxon>Kitasatosporales</taxon>
        <taxon>Streptomycetaceae</taxon>
        <taxon>Streptomyces</taxon>
    </lineage>
</organism>
<evidence type="ECO:0000256" key="1">
    <source>
        <dbReference type="SAM" id="Phobius"/>
    </source>
</evidence>
<comment type="caution">
    <text evidence="2">The sequence shown here is derived from an EMBL/GenBank/DDBJ whole genome shotgun (WGS) entry which is preliminary data.</text>
</comment>